<sequence length="186" mass="21435">MQNPADWHDDIIIINDTLKLHSVNDPFIEPLYQLVERNKDYLQQAMDWPKSVNSSNDIRRTVQGNYQLHHRGYAKMFMILRHDAVCGVISFNQIEPTNKAAYIGYWLDEDLQGQGIISQALQAMMQYYASEGSVRRFVIKCIVTNHASNQVALRNGFTLEGCLKQAEYLNGAFHDQNIYARIIDKP</sequence>
<dbReference type="Gene3D" id="3.40.630.30">
    <property type="match status" value="1"/>
</dbReference>
<proteinExistence type="predicted"/>
<dbReference type="CDD" id="cd04301">
    <property type="entry name" value="NAT_SF"/>
    <property type="match status" value="1"/>
</dbReference>
<dbReference type="OrthoDB" id="9784707at2"/>
<dbReference type="PANTHER" id="PTHR43441:SF11">
    <property type="entry name" value="RIBOSOMAL-PROTEIN-SERINE ACETYLTRANSFERASE"/>
    <property type="match status" value="1"/>
</dbReference>
<dbReference type="InterPro" id="IPR016181">
    <property type="entry name" value="Acyl_CoA_acyltransferase"/>
</dbReference>
<accession>A0A427UTR1</accession>
<evidence type="ECO:0000313" key="3">
    <source>
        <dbReference type="Proteomes" id="UP000275331"/>
    </source>
</evidence>
<evidence type="ECO:0000259" key="1">
    <source>
        <dbReference type="PROSITE" id="PS51186"/>
    </source>
</evidence>
<comment type="caution">
    <text evidence="2">The sequence shown here is derived from an EMBL/GenBank/DDBJ whole genome shotgun (WGS) entry which is preliminary data.</text>
</comment>
<dbReference type="AlphaFoldDB" id="A0A427UTR1"/>
<gene>
    <name evidence="2" type="ORF">EGT71_17290</name>
</gene>
<dbReference type="InterPro" id="IPR051908">
    <property type="entry name" value="Ribosomal_N-acetyltransferase"/>
</dbReference>
<protein>
    <submittedName>
        <fullName evidence="2">50S ribosomal protein L7/L12-serine acetyltransferase</fullName>
    </submittedName>
</protein>
<dbReference type="GO" id="GO:0008999">
    <property type="term" value="F:protein-N-terminal-alanine acetyltransferase activity"/>
    <property type="evidence" value="ECO:0007669"/>
    <property type="project" value="TreeGrafter"/>
</dbReference>
<evidence type="ECO:0000313" key="2">
    <source>
        <dbReference type="EMBL" id="RSE23896.1"/>
    </source>
</evidence>
<keyword evidence="2" id="KW-0689">Ribosomal protein</keyword>
<dbReference type="InterPro" id="IPR000182">
    <property type="entry name" value="GNAT_dom"/>
</dbReference>
<dbReference type="GO" id="GO:0005840">
    <property type="term" value="C:ribosome"/>
    <property type="evidence" value="ECO:0007669"/>
    <property type="project" value="UniProtKB-KW"/>
</dbReference>
<dbReference type="EMBL" id="RHXB01000012">
    <property type="protein sequence ID" value="RSE23896.1"/>
    <property type="molecule type" value="Genomic_DNA"/>
</dbReference>
<dbReference type="PROSITE" id="PS51186">
    <property type="entry name" value="GNAT"/>
    <property type="match status" value="1"/>
</dbReference>
<dbReference type="Pfam" id="PF13302">
    <property type="entry name" value="Acetyltransf_3"/>
    <property type="match status" value="1"/>
</dbReference>
<dbReference type="GO" id="GO:1990189">
    <property type="term" value="F:protein N-terminal-serine acetyltransferase activity"/>
    <property type="evidence" value="ECO:0007669"/>
    <property type="project" value="TreeGrafter"/>
</dbReference>
<dbReference type="PANTHER" id="PTHR43441">
    <property type="entry name" value="RIBOSOMAL-PROTEIN-SERINE ACETYLTRANSFERASE"/>
    <property type="match status" value="1"/>
</dbReference>
<dbReference type="GO" id="GO:0005737">
    <property type="term" value="C:cytoplasm"/>
    <property type="evidence" value="ECO:0007669"/>
    <property type="project" value="TreeGrafter"/>
</dbReference>
<reference evidence="2 3" key="1">
    <citation type="submission" date="2018-10" db="EMBL/GenBank/DDBJ databases">
        <title>Transmission dynamics of multidrug resistant bacteria on intensive care unit surfaces.</title>
        <authorList>
            <person name="D'Souza A.W."/>
            <person name="Potter R.F."/>
            <person name="Wallace M."/>
            <person name="Shupe A."/>
            <person name="Patel S."/>
            <person name="Sun S."/>
            <person name="Gul D."/>
            <person name="Kwon J.H."/>
            <person name="Andleeb S."/>
            <person name="Burnham C.-A.D."/>
            <person name="Dantas G."/>
        </authorList>
    </citation>
    <scope>NUCLEOTIDE SEQUENCE [LARGE SCALE GENOMIC DNA]</scope>
    <source>
        <strain evidence="2 3">AS_373</strain>
    </source>
</reference>
<dbReference type="RefSeq" id="WP_125294462.1">
    <property type="nucleotide sequence ID" value="NZ_JAPTZM010000001.1"/>
</dbReference>
<dbReference type="SUPFAM" id="SSF55729">
    <property type="entry name" value="Acyl-CoA N-acyltransferases (Nat)"/>
    <property type="match status" value="1"/>
</dbReference>
<dbReference type="NCBIfam" id="NF007539">
    <property type="entry name" value="PRK10151.1"/>
    <property type="match status" value="1"/>
</dbReference>
<dbReference type="Proteomes" id="UP000275331">
    <property type="component" value="Unassembled WGS sequence"/>
</dbReference>
<organism evidence="2 3">
    <name type="scientific">Atlantibacter subterraneus</name>
    <dbReference type="NCBI Taxonomy" id="255519"/>
    <lineage>
        <taxon>Bacteria</taxon>
        <taxon>Pseudomonadati</taxon>
        <taxon>Pseudomonadota</taxon>
        <taxon>Gammaproteobacteria</taxon>
        <taxon>Enterobacterales</taxon>
        <taxon>Enterobacteriaceae</taxon>
        <taxon>Atlantibacter</taxon>
    </lineage>
</organism>
<keyword evidence="2" id="KW-0687">Ribonucleoprotein</keyword>
<keyword evidence="2" id="KW-0808">Transferase</keyword>
<name>A0A427UTR1_9ENTR</name>
<feature type="domain" description="N-acetyltransferase" evidence="1">
    <location>
        <begin position="32"/>
        <end position="179"/>
    </location>
</feature>